<feature type="transmembrane region" description="Helical" evidence="1">
    <location>
        <begin position="189"/>
        <end position="212"/>
    </location>
</feature>
<dbReference type="RefSeq" id="WP_090256595.1">
    <property type="nucleotide sequence ID" value="NZ_FOIR01000001.1"/>
</dbReference>
<keyword evidence="4" id="KW-1185">Reference proteome</keyword>
<dbReference type="AlphaFoldDB" id="A0A1I0MDU4"/>
<dbReference type="InterPro" id="IPR057169">
    <property type="entry name" value="DUF7847"/>
</dbReference>
<keyword evidence="1" id="KW-0472">Membrane</keyword>
<evidence type="ECO:0000259" key="2">
    <source>
        <dbReference type="Pfam" id="PF25231"/>
    </source>
</evidence>
<protein>
    <recommendedName>
        <fullName evidence="2">DUF7847 domain-containing protein</fullName>
    </recommendedName>
</protein>
<feature type="transmembrane region" description="Helical" evidence="1">
    <location>
        <begin position="136"/>
        <end position="169"/>
    </location>
</feature>
<evidence type="ECO:0000313" key="4">
    <source>
        <dbReference type="Proteomes" id="UP000199437"/>
    </source>
</evidence>
<proteinExistence type="predicted"/>
<dbReference type="Pfam" id="PF25231">
    <property type="entry name" value="DUF7847"/>
    <property type="match status" value="1"/>
</dbReference>
<evidence type="ECO:0000256" key="1">
    <source>
        <dbReference type="SAM" id="Phobius"/>
    </source>
</evidence>
<gene>
    <name evidence="3" type="ORF">SAMN05216290_0270</name>
</gene>
<evidence type="ECO:0000313" key="3">
    <source>
        <dbReference type="EMBL" id="SEV85930.1"/>
    </source>
</evidence>
<reference evidence="4" key="1">
    <citation type="submission" date="2016-10" db="EMBL/GenBank/DDBJ databases">
        <authorList>
            <person name="Varghese N."/>
            <person name="Submissions S."/>
        </authorList>
    </citation>
    <scope>NUCLEOTIDE SEQUENCE [LARGE SCALE GENOMIC DNA]</scope>
    <source>
        <strain evidence="4">CGMCC 1.12402</strain>
    </source>
</reference>
<dbReference type="STRING" id="1267423.SAMN05216290_0270"/>
<keyword evidence="1" id="KW-0812">Transmembrane</keyword>
<accession>A0A1I0MDU4</accession>
<feature type="domain" description="DUF7847" evidence="2">
    <location>
        <begin position="78"/>
        <end position="255"/>
    </location>
</feature>
<dbReference type="Proteomes" id="UP000199437">
    <property type="component" value="Unassembled WGS sequence"/>
</dbReference>
<name>A0A1I0MDU4_9BACT</name>
<keyword evidence="1" id="KW-1133">Transmembrane helix</keyword>
<organism evidence="3 4">
    <name type="scientific">Roseivirga pacifica</name>
    <dbReference type="NCBI Taxonomy" id="1267423"/>
    <lineage>
        <taxon>Bacteria</taxon>
        <taxon>Pseudomonadati</taxon>
        <taxon>Bacteroidota</taxon>
        <taxon>Cytophagia</taxon>
        <taxon>Cytophagales</taxon>
        <taxon>Roseivirgaceae</taxon>
        <taxon>Roseivirga</taxon>
    </lineage>
</organism>
<dbReference type="GeneID" id="99985033"/>
<feature type="transmembrane region" description="Helical" evidence="1">
    <location>
        <begin position="38"/>
        <end position="60"/>
    </location>
</feature>
<sequence length="304" mass="34114">MAYIPQIEFYKKRQFGDKLNMTFVFIRENAVPYLKMQLMISGVILLLLNILMNQISVGIFNFDMDNPESFDMGMLSSIFKLYGVIFLNAIVTGAIMPAVTYGYMKAYQKYPPNEIQVNHVTEALGSKIFNLVAYNILVAITVLISMFFFLIPALYLGVVLSLGSSIIIFEDENPLDAYGRCFKLIGGKWWSTFGLLVVMGILGYVISLLFGLPRTILFGLKAFTSFEEGAPDLSGMADMSTGEQVLSIIFSVFETFGAIITYSLSFIAIAFQYFNLVERKESRGLMSQIEGMDNEAQEADDEVY</sequence>
<dbReference type="OrthoDB" id="1049480at2"/>
<feature type="transmembrane region" description="Helical" evidence="1">
    <location>
        <begin position="248"/>
        <end position="274"/>
    </location>
</feature>
<dbReference type="EMBL" id="FOIR01000001">
    <property type="protein sequence ID" value="SEV85930.1"/>
    <property type="molecule type" value="Genomic_DNA"/>
</dbReference>
<feature type="transmembrane region" description="Helical" evidence="1">
    <location>
        <begin position="81"/>
        <end position="104"/>
    </location>
</feature>